<dbReference type="EMBL" id="FLQU01001389">
    <property type="protein sequence ID" value="SBS92785.1"/>
    <property type="molecule type" value="Genomic_DNA"/>
</dbReference>
<accession>A0A1A8WLP2</accession>
<protein>
    <submittedName>
        <fullName evidence="1">Uncharacterized protein</fullName>
    </submittedName>
</protein>
<evidence type="ECO:0000313" key="2">
    <source>
        <dbReference type="Proteomes" id="UP000078560"/>
    </source>
</evidence>
<organism evidence="1 2">
    <name type="scientific">Plasmodium ovale curtisi</name>
    <dbReference type="NCBI Taxonomy" id="864141"/>
    <lineage>
        <taxon>Eukaryota</taxon>
        <taxon>Sar</taxon>
        <taxon>Alveolata</taxon>
        <taxon>Apicomplexa</taxon>
        <taxon>Aconoidasida</taxon>
        <taxon>Haemosporida</taxon>
        <taxon>Plasmodiidae</taxon>
        <taxon>Plasmodium</taxon>
        <taxon>Plasmodium (Plasmodium)</taxon>
    </lineage>
</organism>
<reference evidence="2" key="1">
    <citation type="submission" date="2016-05" db="EMBL/GenBank/DDBJ databases">
        <authorList>
            <person name="Naeem Raeece"/>
        </authorList>
    </citation>
    <scope>NUCLEOTIDE SEQUENCE [LARGE SCALE GENOMIC DNA]</scope>
</reference>
<sequence>MIKKILKNINTSNEEKDDNFSHSQNIINLIEEIIKNENDYWKYVNILDELTTLCYEDPVDFRKFLFSKNEQKTKENKLIIDKIIDRILIVLEKYEDSRNTFIYAISKLIFINDYNFNINILTILCNLALNDEYKIAICSALEEIVTSTILNSSEVNTYLCMCVTPFSM</sequence>
<dbReference type="AlphaFoldDB" id="A0A1A8WLP2"/>
<name>A0A1A8WLP2_PLAOA</name>
<gene>
    <name evidence="1" type="ORF">POVCU2_0076580</name>
</gene>
<proteinExistence type="predicted"/>
<dbReference type="Proteomes" id="UP000078560">
    <property type="component" value="Unassembled WGS sequence"/>
</dbReference>
<evidence type="ECO:0000313" key="1">
    <source>
        <dbReference type="EMBL" id="SBS92785.1"/>
    </source>
</evidence>